<evidence type="ECO:0000256" key="2">
    <source>
        <dbReference type="ARBA" id="ARBA00022475"/>
    </source>
</evidence>
<comment type="pathway">
    <text evidence="12">Glycan biosynthesis.</text>
</comment>
<evidence type="ECO:0000313" key="16">
    <source>
        <dbReference type="EMBL" id="BEH02117.1"/>
    </source>
</evidence>
<dbReference type="GO" id="GO:0071972">
    <property type="term" value="F:peptidoglycan L,D-transpeptidase activity"/>
    <property type="evidence" value="ECO:0007669"/>
    <property type="project" value="TreeGrafter"/>
</dbReference>
<evidence type="ECO:0000256" key="12">
    <source>
        <dbReference type="ARBA" id="ARBA00060592"/>
    </source>
</evidence>
<keyword evidence="6 13" id="KW-0573">Peptidoglycan synthesis</keyword>
<dbReference type="InterPro" id="IPR050979">
    <property type="entry name" value="LD-transpeptidase"/>
</dbReference>
<keyword evidence="9" id="KW-0449">Lipoprotein</keyword>
<dbReference type="CDD" id="cd16913">
    <property type="entry name" value="YkuD_like"/>
    <property type="match status" value="1"/>
</dbReference>
<sequence>MTASPLQLTRRTALVGAAGLTLAGCADGVGGSSGSDSPSAPQDAQPTANGNSEAVITVSSAHGLDAMWPNEPLDISVENGTISSVKVTDASGAEIPGKVAGSQWTPDRGTLLPRATYSAEVTAQDSKKREQVSTAAISTVNPNLVIEVDFRYADGTVIGNGMPIWVRFDMPVNDDQRAAIEKTASVVTSPVQEGSFGWVDGTTLYWRPKEYWQAGSTAHVEVKAGGLPAGDTWILADSQADYVYGDLRVMYTDIDNHALTCYQNGAVVNTIPVSCGKPGMETMTGTKVIMDKQSPVVMDSETFGVNNESPEGYKLNVYFAQRITWSGEYFHAAPWADYAHGYQNVSHGCTGMSDANAQWLFNFTLIGDPAEFVGSTFPVQAYQTIGCWTYSWEDWQLQSAL</sequence>
<dbReference type="Proteomes" id="UP001431656">
    <property type="component" value="Chromosome"/>
</dbReference>
<gene>
    <name evidence="16" type="ORF">brsh051_13980</name>
</gene>
<dbReference type="InterPro" id="IPR041280">
    <property type="entry name" value="Big_10"/>
</dbReference>
<dbReference type="KEGG" id="broo:brsh051_13980"/>
<organism evidence="16 17">
    <name type="scientific">Brooklawnia propionicigenes</name>
    <dbReference type="NCBI Taxonomy" id="3041175"/>
    <lineage>
        <taxon>Bacteria</taxon>
        <taxon>Bacillati</taxon>
        <taxon>Actinomycetota</taxon>
        <taxon>Actinomycetes</taxon>
        <taxon>Propionibacteriales</taxon>
        <taxon>Propionibacteriaceae</taxon>
        <taxon>Brooklawnia</taxon>
    </lineage>
</organism>
<dbReference type="GO" id="GO:0018104">
    <property type="term" value="P:peptidoglycan-protein cross-linking"/>
    <property type="evidence" value="ECO:0007669"/>
    <property type="project" value="TreeGrafter"/>
</dbReference>
<evidence type="ECO:0000256" key="14">
    <source>
        <dbReference type="SAM" id="MobiDB-lite"/>
    </source>
</evidence>
<proteinExistence type="predicted"/>
<evidence type="ECO:0000256" key="8">
    <source>
        <dbReference type="ARBA" id="ARBA00023139"/>
    </source>
</evidence>
<keyword evidence="10" id="KW-0012">Acyltransferase</keyword>
<feature type="compositionally biased region" description="Low complexity" evidence="14">
    <location>
        <begin position="34"/>
        <end position="44"/>
    </location>
</feature>
<dbReference type="GO" id="GO:0008360">
    <property type="term" value="P:regulation of cell shape"/>
    <property type="evidence" value="ECO:0007669"/>
    <property type="project" value="UniProtKB-UniRule"/>
</dbReference>
<protein>
    <submittedName>
        <fullName evidence="16">Ig-like domain-containing protein</fullName>
    </submittedName>
</protein>
<dbReference type="SUPFAM" id="SSF141523">
    <property type="entry name" value="L,D-transpeptidase catalytic domain-like"/>
    <property type="match status" value="1"/>
</dbReference>
<evidence type="ECO:0000256" key="1">
    <source>
        <dbReference type="ARBA" id="ARBA00004752"/>
    </source>
</evidence>
<evidence type="ECO:0000256" key="13">
    <source>
        <dbReference type="PROSITE-ProRule" id="PRU01373"/>
    </source>
</evidence>
<feature type="active site" description="Nucleophile" evidence="13">
    <location>
        <position position="349"/>
    </location>
</feature>
<dbReference type="AlphaFoldDB" id="A0AAN0K6R0"/>
<feature type="domain" description="L,D-TPase catalytic" evidence="15">
    <location>
        <begin position="248"/>
        <end position="373"/>
    </location>
</feature>
<dbReference type="InterPro" id="IPR005490">
    <property type="entry name" value="LD_TPept_cat_dom"/>
</dbReference>
<feature type="region of interest" description="Disordered" evidence="14">
    <location>
        <begin position="30"/>
        <end position="51"/>
    </location>
</feature>
<evidence type="ECO:0000256" key="4">
    <source>
        <dbReference type="ARBA" id="ARBA00022729"/>
    </source>
</evidence>
<evidence type="ECO:0000256" key="11">
    <source>
        <dbReference type="ARBA" id="ARBA00023316"/>
    </source>
</evidence>
<dbReference type="InterPro" id="IPR038063">
    <property type="entry name" value="Transpep_catalytic_dom"/>
</dbReference>
<dbReference type="GO" id="GO:0005576">
    <property type="term" value="C:extracellular region"/>
    <property type="evidence" value="ECO:0007669"/>
    <property type="project" value="TreeGrafter"/>
</dbReference>
<evidence type="ECO:0000256" key="10">
    <source>
        <dbReference type="ARBA" id="ARBA00023315"/>
    </source>
</evidence>
<dbReference type="Pfam" id="PF03734">
    <property type="entry name" value="YkuD"/>
    <property type="match status" value="1"/>
</dbReference>
<keyword evidence="17" id="KW-1185">Reference proteome</keyword>
<reference evidence="16" key="1">
    <citation type="journal article" date="2024" name="Int. J. Syst. Evol. Microbiol.">
        <title>Brooklawnia propionicigenes sp. nov., a facultatively anaerobic, propionate-producing bacterium isolated from a methanogenic reactor treating waste from cattle farms.</title>
        <authorList>
            <person name="Akita Y."/>
            <person name="Ueki A."/>
            <person name="Tonouchi A."/>
            <person name="Sugawara Y."/>
            <person name="Honma S."/>
            <person name="Kaku N."/>
            <person name="Ueki K."/>
        </authorList>
    </citation>
    <scope>NUCLEOTIDE SEQUENCE</scope>
    <source>
        <strain evidence="16">SH051</strain>
    </source>
</reference>
<dbReference type="FunFam" id="2.40.440.10:FF:000005">
    <property type="entry name" value="L,D-transpeptidase 2"/>
    <property type="match status" value="1"/>
</dbReference>
<dbReference type="EMBL" id="AP028056">
    <property type="protein sequence ID" value="BEH02117.1"/>
    <property type="molecule type" value="Genomic_DNA"/>
</dbReference>
<dbReference type="GO" id="GO:0016746">
    <property type="term" value="F:acyltransferase activity"/>
    <property type="evidence" value="ECO:0007669"/>
    <property type="project" value="UniProtKB-KW"/>
</dbReference>
<dbReference type="RefSeq" id="WP_286268424.1">
    <property type="nucleotide sequence ID" value="NZ_AP028056.1"/>
</dbReference>
<dbReference type="Gene3D" id="2.60.40.3780">
    <property type="match status" value="1"/>
</dbReference>
<dbReference type="GO" id="GO:0071555">
    <property type="term" value="P:cell wall organization"/>
    <property type="evidence" value="ECO:0007669"/>
    <property type="project" value="UniProtKB-UniRule"/>
</dbReference>
<evidence type="ECO:0000256" key="5">
    <source>
        <dbReference type="ARBA" id="ARBA00022960"/>
    </source>
</evidence>
<keyword evidence="2" id="KW-1003">Cell membrane</keyword>
<evidence type="ECO:0000313" key="17">
    <source>
        <dbReference type="Proteomes" id="UP001431656"/>
    </source>
</evidence>
<dbReference type="Gene3D" id="2.60.40.3710">
    <property type="match status" value="1"/>
</dbReference>
<keyword evidence="11 13" id="KW-0961">Cell wall biogenesis/degradation</keyword>
<evidence type="ECO:0000256" key="6">
    <source>
        <dbReference type="ARBA" id="ARBA00022984"/>
    </source>
</evidence>
<dbReference type="PANTHER" id="PTHR30582">
    <property type="entry name" value="L,D-TRANSPEPTIDASE"/>
    <property type="match status" value="1"/>
</dbReference>
<keyword evidence="5 13" id="KW-0133">Cell shape</keyword>
<evidence type="ECO:0000259" key="15">
    <source>
        <dbReference type="PROSITE" id="PS52029"/>
    </source>
</evidence>
<dbReference type="Pfam" id="PF17964">
    <property type="entry name" value="Big_10"/>
    <property type="match status" value="1"/>
</dbReference>
<evidence type="ECO:0000256" key="7">
    <source>
        <dbReference type="ARBA" id="ARBA00023136"/>
    </source>
</evidence>
<dbReference type="Gene3D" id="2.40.440.10">
    <property type="entry name" value="L,D-transpeptidase catalytic domain-like"/>
    <property type="match status" value="1"/>
</dbReference>
<accession>A0AAN0K6R0</accession>
<keyword evidence="8" id="KW-0564">Palmitate</keyword>
<dbReference type="PANTHER" id="PTHR30582:SF2">
    <property type="entry name" value="L,D-TRANSPEPTIDASE YCIB-RELATED"/>
    <property type="match status" value="1"/>
</dbReference>
<evidence type="ECO:0000256" key="3">
    <source>
        <dbReference type="ARBA" id="ARBA00022679"/>
    </source>
</evidence>
<feature type="active site" description="Proton donor/acceptor" evidence="13">
    <location>
        <position position="331"/>
    </location>
</feature>
<evidence type="ECO:0000256" key="9">
    <source>
        <dbReference type="ARBA" id="ARBA00023288"/>
    </source>
</evidence>
<keyword evidence="4" id="KW-0732">Signal</keyword>
<name>A0AAN0K6R0_9ACTN</name>
<keyword evidence="3" id="KW-0808">Transferase</keyword>
<comment type="pathway">
    <text evidence="1 13">Cell wall biogenesis; peptidoglycan biosynthesis.</text>
</comment>
<keyword evidence="7" id="KW-0472">Membrane</keyword>
<dbReference type="PROSITE" id="PS52029">
    <property type="entry name" value="LD_TPASE"/>
    <property type="match status" value="1"/>
</dbReference>